<dbReference type="OrthoDB" id="9782503at2"/>
<dbReference type="PANTHER" id="PTHR43280">
    <property type="entry name" value="ARAC-FAMILY TRANSCRIPTIONAL REGULATOR"/>
    <property type="match status" value="1"/>
</dbReference>
<evidence type="ECO:0000313" key="6">
    <source>
        <dbReference type="EMBL" id="ODR48941.1"/>
    </source>
</evidence>
<evidence type="ECO:0000259" key="5">
    <source>
        <dbReference type="PROSITE" id="PS01124"/>
    </source>
</evidence>
<dbReference type="GO" id="GO:0043565">
    <property type="term" value="F:sequence-specific DNA binding"/>
    <property type="evidence" value="ECO:0007669"/>
    <property type="project" value="InterPro"/>
</dbReference>
<dbReference type="EMBL" id="MEHA01000015">
    <property type="protein sequence ID" value="ODR48941.1"/>
    <property type="molecule type" value="Genomic_DNA"/>
</dbReference>
<sequence>MLENFICCLKSCINCYRLFVAESGERRAESGERRAESGERRAESGERRAESGERRAESGERRAENGEWRGSMGTIRTRYMSGEDERQYMIGEDYEIYEKRGAPTGAVRLHYHDFYEVIYVMEGEFSSLVDNRTYNLKRGDFLLIGRNVMHNYHYVEGKHENSRRIVLWISEGMLEGLSEGEQDLCGCFSGRRDCAYHFPVYYEEILKNLLVKTAMTEIPDLEGAEGKRLFDKAQLILFFVYLNELCSRDSFYFTKEESIHHELVQRVNEYIEEHMSETILVEDLAGCVHMSKYYFLRRFKELTGMTVHSYLNNKRLMYSCEGLKEGMTIGEVWGKCGFSDYSSFLRNFRKEYGMSPTSYRAYLEKK</sequence>
<dbReference type="AlphaFoldDB" id="A0A1E3UEQ1"/>
<dbReference type="RefSeq" id="WP_069431866.1">
    <property type="nucleotide sequence ID" value="NZ_MEHA01000015.1"/>
</dbReference>
<reference evidence="6 7" key="1">
    <citation type="submission" date="2016-08" db="EMBL/GenBank/DDBJ databases">
        <authorList>
            <person name="Seilhamer J.J."/>
        </authorList>
    </citation>
    <scope>NUCLEOTIDE SEQUENCE [LARGE SCALE GENOMIC DNA]</scope>
    <source>
        <strain evidence="6 7">NML150140-1</strain>
    </source>
</reference>
<keyword evidence="1" id="KW-0805">Transcription regulation</keyword>
<dbReference type="PRINTS" id="PR00032">
    <property type="entry name" value="HTHARAC"/>
</dbReference>
<dbReference type="InterPro" id="IPR011051">
    <property type="entry name" value="RmlC_Cupin_sf"/>
</dbReference>
<dbReference type="Pfam" id="PF02311">
    <property type="entry name" value="AraC_binding"/>
    <property type="match status" value="1"/>
</dbReference>
<dbReference type="GO" id="GO:0003700">
    <property type="term" value="F:DNA-binding transcription factor activity"/>
    <property type="evidence" value="ECO:0007669"/>
    <property type="project" value="InterPro"/>
</dbReference>
<dbReference type="Pfam" id="PF12833">
    <property type="entry name" value="HTH_18"/>
    <property type="match status" value="1"/>
</dbReference>
<evidence type="ECO:0000256" key="4">
    <source>
        <dbReference type="SAM" id="MobiDB-lite"/>
    </source>
</evidence>
<evidence type="ECO:0000256" key="1">
    <source>
        <dbReference type="ARBA" id="ARBA00023015"/>
    </source>
</evidence>
<accession>A0A1E3UEQ1</accession>
<name>A0A1E3UEQ1_9FIRM</name>
<dbReference type="PROSITE" id="PS01124">
    <property type="entry name" value="HTH_ARAC_FAMILY_2"/>
    <property type="match status" value="1"/>
</dbReference>
<dbReference type="SMART" id="SM00342">
    <property type="entry name" value="HTH_ARAC"/>
    <property type="match status" value="1"/>
</dbReference>
<dbReference type="InterPro" id="IPR009057">
    <property type="entry name" value="Homeodomain-like_sf"/>
</dbReference>
<dbReference type="InterPro" id="IPR003313">
    <property type="entry name" value="AraC-bd"/>
</dbReference>
<evidence type="ECO:0000256" key="3">
    <source>
        <dbReference type="ARBA" id="ARBA00023163"/>
    </source>
</evidence>
<organism evidence="6 7">
    <name type="scientific">Eisenbergiella tayi</name>
    <dbReference type="NCBI Taxonomy" id="1432052"/>
    <lineage>
        <taxon>Bacteria</taxon>
        <taxon>Bacillati</taxon>
        <taxon>Bacillota</taxon>
        <taxon>Clostridia</taxon>
        <taxon>Lachnospirales</taxon>
        <taxon>Lachnospiraceae</taxon>
        <taxon>Eisenbergiella</taxon>
    </lineage>
</organism>
<dbReference type="Gene3D" id="1.10.10.60">
    <property type="entry name" value="Homeodomain-like"/>
    <property type="match status" value="2"/>
</dbReference>
<feature type="domain" description="HTH araC/xylS-type" evidence="5">
    <location>
        <begin position="265"/>
        <end position="362"/>
    </location>
</feature>
<dbReference type="InterPro" id="IPR018060">
    <property type="entry name" value="HTH_AraC"/>
</dbReference>
<dbReference type="SUPFAM" id="SSF46689">
    <property type="entry name" value="Homeodomain-like"/>
    <property type="match status" value="2"/>
</dbReference>
<keyword evidence="3" id="KW-0804">Transcription</keyword>
<dbReference type="InterPro" id="IPR014710">
    <property type="entry name" value="RmlC-like_jellyroll"/>
</dbReference>
<dbReference type="SUPFAM" id="SSF51182">
    <property type="entry name" value="RmlC-like cupins"/>
    <property type="match status" value="1"/>
</dbReference>
<feature type="region of interest" description="Disordered" evidence="4">
    <location>
        <begin position="27"/>
        <end position="67"/>
    </location>
</feature>
<evidence type="ECO:0000313" key="7">
    <source>
        <dbReference type="Proteomes" id="UP000094271"/>
    </source>
</evidence>
<dbReference type="Proteomes" id="UP000094271">
    <property type="component" value="Unassembled WGS sequence"/>
</dbReference>
<proteinExistence type="predicted"/>
<dbReference type="InterPro" id="IPR020449">
    <property type="entry name" value="Tscrpt_reg_AraC-type_HTH"/>
</dbReference>
<comment type="caution">
    <text evidence="6">The sequence shown here is derived from an EMBL/GenBank/DDBJ whole genome shotgun (WGS) entry which is preliminary data.</text>
</comment>
<gene>
    <name evidence="6" type="ORF">BEI59_19585</name>
</gene>
<dbReference type="Gene3D" id="2.60.120.10">
    <property type="entry name" value="Jelly Rolls"/>
    <property type="match status" value="1"/>
</dbReference>
<dbReference type="PANTHER" id="PTHR43280:SF34">
    <property type="entry name" value="ARAC-FAMILY TRANSCRIPTIONAL REGULATOR"/>
    <property type="match status" value="1"/>
</dbReference>
<keyword evidence="2" id="KW-0238">DNA-binding</keyword>
<evidence type="ECO:0000256" key="2">
    <source>
        <dbReference type="ARBA" id="ARBA00023125"/>
    </source>
</evidence>
<protein>
    <recommendedName>
        <fullName evidence="5">HTH araC/xylS-type domain-containing protein</fullName>
    </recommendedName>
</protein>